<organism evidence="1 2">
    <name type="scientific">Flavobacterium frigidimaris</name>
    <dbReference type="NCBI Taxonomy" id="262320"/>
    <lineage>
        <taxon>Bacteria</taxon>
        <taxon>Pseudomonadati</taxon>
        <taxon>Bacteroidota</taxon>
        <taxon>Flavobacteriia</taxon>
        <taxon>Flavobacteriales</taxon>
        <taxon>Flavobacteriaceae</taxon>
        <taxon>Flavobacterium</taxon>
    </lineage>
</organism>
<dbReference type="EMBL" id="MUGV01000036">
    <property type="protein sequence ID" value="OXA76531.1"/>
    <property type="molecule type" value="Genomic_DNA"/>
</dbReference>
<comment type="caution">
    <text evidence="1">The sequence shown here is derived from an EMBL/GenBank/DDBJ whole genome shotgun (WGS) entry which is preliminary data.</text>
</comment>
<sequence>MDKVRALLINSEKKIVEEKFINNEFHIYEFFKEAYRLMKLKEDYDVPELNICNNIYNEDIFDGDVLFNPGHHNVFGNPFHCWGCGFKAHNPQIFITPSGAKKLNFRGFVLLIGEVTYIEDKKIQILPLKFTIEEVTESLQWNYKKYALDLEMSKEEKQAWAAEKTKEIQDNGYS</sequence>
<reference evidence="1 2" key="1">
    <citation type="submission" date="2016-11" db="EMBL/GenBank/DDBJ databases">
        <title>Whole genomes of Flavobacteriaceae.</title>
        <authorList>
            <person name="Stine C."/>
            <person name="Li C."/>
            <person name="Tadesse D."/>
        </authorList>
    </citation>
    <scope>NUCLEOTIDE SEQUENCE [LARGE SCALE GENOMIC DNA]</scope>
    <source>
        <strain evidence="1 2">DSM 15937</strain>
    </source>
</reference>
<gene>
    <name evidence="1" type="ORF">B0A65_18640</name>
</gene>
<evidence type="ECO:0008006" key="3">
    <source>
        <dbReference type="Google" id="ProtNLM"/>
    </source>
</evidence>
<dbReference type="RefSeq" id="WP_074664015.1">
    <property type="nucleotide sequence ID" value="NZ_MUGV01000036.1"/>
</dbReference>
<accession>A0ABX4BLP1</accession>
<dbReference type="Proteomes" id="UP000198382">
    <property type="component" value="Unassembled WGS sequence"/>
</dbReference>
<evidence type="ECO:0000313" key="2">
    <source>
        <dbReference type="Proteomes" id="UP000198382"/>
    </source>
</evidence>
<protein>
    <recommendedName>
        <fullName evidence="3">Immunity protein 35</fullName>
    </recommendedName>
</protein>
<proteinExistence type="predicted"/>
<evidence type="ECO:0000313" key="1">
    <source>
        <dbReference type="EMBL" id="OXA76531.1"/>
    </source>
</evidence>
<name>A0ABX4BLP1_FLAFR</name>
<keyword evidence="2" id="KW-1185">Reference proteome</keyword>